<comment type="subunit">
    <text evidence="9">Homotetramer.</text>
</comment>
<name>A0A5B7ZR42_9GAMM</name>
<dbReference type="EMBL" id="CP040871">
    <property type="protein sequence ID" value="QDA57438.1"/>
    <property type="molecule type" value="Genomic_DNA"/>
</dbReference>
<dbReference type="Gene3D" id="3.40.50.300">
    <property type="entry name" value="P-loop containing nucleotide triphosphate hydrolases"/>
    <property type="match status" value="1"/>
</dbReference>
<dbReference type="PANTHER" id="PTHR11441">
    <property type="entry name" value="THYMIDINE KINASE"/>
    <property type="match status" value="1"/>
</dbReference>
<evidence type="ECO:0000256" key="1">
    <source>
        <dbReference type="ARBA" id="ARBA00007587"/>
    </source>
</evidence>
<dbReference type="Proteomes" id="UP000308149">
    <property type="component" value="Chromosome"/>
</dbReference>
<dbReference type="OrthoDB" id="9781579at2"/>
<feature type="binding site" evidence="11">
    <location>
        <begin position="171"/>
        <end position="174"/>
    </location>
    <ligand>
        <name>substrate</name>
    </ligand>
</feature>
<dbReference type="FunFam" id="3.40.50.300:FF:000323">
    <property type="entry name" value="Thymidine kinase"/>
    <property type="match status" value="1"/>
</dbReference>
<keyword evidence="8 9" id="KW-0067">ATP-binding</keyword>
<feature type="binding site" evidence="9">
    <location>
        <begin position="9"/>
        <end position="16"/>
    </location>
    <ligand>
        <name>ATP</name>
        <dbReference type="ChEBI" id="CHEBI:30616"/>
    </ligand>
</feature>
<evidence type="ECO:0000256" key="5">
    <source>
        <dbReference type="ARBA" id="ARBA00022679"/>
    </source>
</evidence>
<dbReference type="PIRSF" id="PIRSF035805">
    <property type="entry name" value="TK_cell"/>
    <property type="match status" value="1"/>
</dbReference>
<reference evidence="14 15" key="1">
    <citation type="submission" date="2019-06" db="EMBL/GenBank/DDBJ databases">
        <title>Thermomonas aquatica sp. nov., isolated from an industrial wastewater treatment plant.</title>
        <authorList>
            <person name="Jeon J.H."/>
            <person name="Park D.-S."/>
        </authorList>
    </citation>
    <scope>NUCLEOTIDE SEQUENCE [LARGE SCALE GENOMIC DNA]</scope>
    <source>
        <strain evidence="14 15">SY21</strain>
    </source>
</reference>
<evidence type="ECO:0000313" key="15">
    <source>
        <dbReference type="Proteomes" id="UP000308149"/>
    </source>
</evidence>
<dbReference type="AlphaFoldDB" id="A0A5B7ZR42"/>
<comment type="similarity">
    <text evidence="1 9 13">Belongs to the thymidine kinase family.</text>
</comment>
<gene>
    <name evidence="9" type="primary">tdk</name>
    <name evidence="14" type="ORF">FHQ07_08990</name>
</gene>
<comment type="catalytic activity">
    <reaction evidence="9 12">
        <text>thymidine + ATP = dTMP + ADP + H(+)</text>
        <dbReference type="Rhea" id="RHEA:19129"/>
        <dbReference type="ChEBI" id="CHEBI:15378"/>
        <dbReference type="ChEBI" id="CHEBI:17748"/>
        <dbReference type="ChEBI" id="CHEBI:30616"/>
        <dbReference type="ChEBI" id="CHEBI:63528"/>
        <dbReference type="ChEBI" id="CHEBI:456216"/>
        <dbReference type="EC" id="2.7.1.21"/>
    </reaction>
</comment>
<evidence type="ECO:0000256" key="11">
    <source>
        <dbReference type="PIRSR" id="PIRSR035805-2"/>
    </source>
</evidence>
<dbReference type="PANTHER" id="PTHR11441:SF0">
    <property type="entry name" value="THYMIDINE KINASE, CYTOSOLIC"/>
    <property type="match status" value="1"/>
</dbReference>
<keyword evidence="15" id="KW-1185">Reference proteome</keyword>
<keyword evidence="4 9" id="KW-0237">DNA synthesis</keyword>
<dbReference type="HAMAP" id="MF_00124">
    <property type="entry name" value="Thymidine_kinase"/>
    <property type="match status" value="1"/>
</dbReference>
<protein>
    <recommendedName>
        <fullName evidence="2 9">Thymidine kinase</fullName>
        <ecNumber evidence="2 9">2.7.1.21</ecNumber>
    </recommendedName>
</protein>
<evidence type="ECO:0000256" key="4">
    <source>
        <dbReference type="ARBA" id="ARBA00022634"/>
    </source>
</evidence>
<accession>A0A5B7ZR42</accession>
<dbReference type="GO" id="GO:0005829">
    <property type="term" value="C:cytosol"/>
    <property type="evidence" value="ECO:0007669"/>
    <property type="project" value="TreeGrafter"/>
</dbReference>
<dbReference type="SUPFAM" id="SSF52540">
    <property type="entry name" value="P-loop containing nucleoside triphosphate hydrolases"/>
    <property type="match status" value="1"/>
</dbReference>
<evidence type="ECO:0000256" key="12">
    <source>
        <dbReference type="RuleBase" id="RU000544"/>
    </source>
</evidence>
<evidence type="ECO:0000313" key="14">
    <source>
        <dbReference type="EMBL" id="QDA57438.1"/>
    </source>
</evidence>
<dbReference type="GO" id="GO:0046104">
    <property type="term" value="P:thymidine metabolic process"/>
    <property type="evidence" value="ECO:0007669"/>
    <property type="project" value="TreeGrafter"/>
</dbReference>
<feature type="binding site" evidence="9">
    <location>
        <begin position="88"/>
        <end position="91"/>
    </location>
    <ligand>
        <name>ATP</name>
        <dbReference type="ChEBI" id="CHEBI:30616"/>
    </ligand>
</feature>
<evidence type="ECO:0000256" key="3">
    <source>
        <dbReference type="ARBA" id="ARBA00022490"/>
    </source>
</evidence>
<dbReference type="EC" id="2.7.1.21" evidence="2 9"/>
<evidence type="ECO:0000256" key="10">
    <source>
        <dbReference type="PIRSR" id="PIRSR035805-1"/>
    </source>
</evidence>
<dbReference type="GO" id="GO:0071897">
    <property type="term" value="P:DNA biosynthetic process"/>
    <property type="evidence" value="ECO:0007669"/>
    <property type="project" value="UniProtKB-KW"/>
</dbReference>
<feature type="active site" description="Proton acceptor" evidence="9 10">
    <location>
        <position position="89"/>
    </location>
</feature>
<sequence length="206" mass="22816">MAKLYFYYSAMNAGKTTTLLQSAYNYRERGMRVAILTPKLDFRAGSGTVASRIGLQAEGIAFDRDADLDALVRADIAARGKLDCVLVDEAQFLAKPQVWQLSEVVDALRIPVLCYGLRTDFRGELFEGSQYLLAWADELQEIKTICHSGKKATMNVRIDAQGHALQDGPQVEIGGNERYVSVSRVEFKKVMRGEGSIEPLQAPLPL</sequence>
<keyword evidence="7 9" id="KW-0418">Kinase</keyword>
<comment type="subcellular location">
    <subcellularLocation>
        <location evidence="9">Cytoplasm</location>
    </subcellularLocation>
</comment>
<evidence type="ECO:0000256" key="6">
    <source>
        <dbReference type="ARBA" id="ARBA00022741"/>
    </source>
</evidence>
<evidence type="ECO:0000256" key="2">
    <source>
        <dbReference type="ARBA" id="ARBA00012118"/>
    </source>
</evidence>
<keyword evidence="6 9" id="KW-0547">Nucleotide-binding</keyword>
<dbReference type="SUPFAM" id="SSF57716">
    <property type="entry name" value="Glucocorticoid receptor-like (DNA-binding domain)"/>
    <property type="match status" value="1"/>
</dbReference>
<evidence type="ECO:0000256" key="8">
    <source>
        <dbReference type="ARBA" id="ARBA00022840"/>
    </source>
</evidence>
<proteinExistence type="inferred from homology"/>
<evidence type="ECO:0000256" key="13">
    <source>
        <dbReference type="RuleBase" id="RU004165"/>
    </source>
</evidence>
<keyword evidence="3 9" id="KW-0963">Cytoplasm</keyword>
<keyword evidence="5 9" id="KW-0808">Transferase</keyword>
<dbReference type="InterPro" id="IPR001267">
    <property type="entry name" value="Thymidine_kinase"/>
</dbReference>
<dbReference type="InterPro" id="IPR027417">
    <property type="entry name" value="P-loop_NTPase"/>
</dbReference>
<dbReference type="GO" id="GO:0005524">
    <property type="term" value="F:ATP binding"/>
    <property type="evidence" value="ECO:0007669"/>
    <property type="project" value="UniProtKB-UniRule"/>
</dbReference>
<dbReference type="Pfam" id="PF00265">
    <property type="entry name" value="TK"/>
    <property type="match status" value="1"/>
</dbReference>
<feature type="binding site" evidence="11">
    <location>
        <position position="179"/>
    </location>
    <ligand>
        <name>substrate</name>
    </ligand>
</feature>
<dbReference type="GO" id="GO:0004797">
    <property type="term" value="F:thymidine kinase activity"/>
    <property type="evidence" value="ECO:0007669"/>
    <property type="project" value="UniProtKB-UniRule"/>
</dbReference>
<comment type="caution">
    <text evidence="9">Lacks conserved residue(s) required for the propagation of feature annotation.</text>
</comment>
<dbReference type="RefSeq" id="WP_139716489.1">
    <property type="nucleotide sequence ID" value="NZ_CP040871.1"/>
</dbReference>
<dbReference type="KEGG" id="thes:FHQ07_08990"/>
<evidence type="ECO:0000256" key="7">
    <source>
        <dbReference type="ARBA" id="ARBA00022777"/>
    </source>
</evidence>
<evidence type="ECO:0000256" key="9">
    <source>
        <dbReference type="HAMAP-Rule" id="MF_00124"/>
    </source>
</evidence>
<dbReference type="NCBIfam" id="NF003300">
    <property type="entry name" value="PRK04296.1-5"/>
    <property type="match status" value="1"/>
</dbReference>
<organism evidence="14 15">
    <name type="scientific">Thermomonas aquatica</name>
    <dbReference type="NCBI Taxonomy" id="2202149"/>
    <lineage>
        <taxon>Bacteria</taxon>
        <taxon>Pseudomonadati</taxon>
        <taxon>Pseudomonadota</taxon>
        <taxon>Gammaproteobacteria</taxon>
        <taxon>Lysobacterales</taxon>
        <taxon>Lysobacteraceae</taxon>
        <taxon>Thermomonas</taxon>
    </lineage>
</organism>